<protein>
    <submittedName>
        <fullName evidence="1">Uncharacterized protein</fullName>
    </submittedName>
</protein>
<dbReference type="EMBL" id="CAJNOB010000008">
    <property type="protein sequence ID" value="CAF0694375.1"/>
    <property type="molecule type" value="Genomic_DNA"/>
</dbReference>
<comment type="caution">
    <text evidence="1">The sequence shown here is derived from an EMBL/GenBank/DDBJ whole genome shotgun (WGS) entry which is preliminary data.</text>
</comment>
<name>A0A8J2FS77_9BACT</name>
<dbReference type="AlphaFoldDB" id="A0A8J2FS77"/>
<keyword evidence="2" id="KW-1185">Reference proteome</keyword>
<organism evidence="1 2">
    <name type="scientific">Candidatus Methylacidithermus pantelleriae</name>
    <dbReference type="NCBI Taxonomy" id="2744239"/>
    <lineage>
        <taxon>Bacteria</taxon>
        <taxon>Pseudomonadati</taxon>
        <taxon>Verrucomicrobiota</taxon>
        <taxon>Methylacidiphilae</taxon>
        <taxon>Methylacidiphilales</taxon>
        <taxon>Methylacidiphilaceae</taxon>
        <taxon>Candidatus Methylacidithermus</taxon>
    </lineage>
</organism>
<proteinExistence type="predicted"/>
<accession>A0A8J2FS77</accession>
<dbReference type="Proteomes" id="UP000663859">
    <property type="component" value="Unassembled WGS sequence"/>
</dbReference>
<evidence type="ECO:0000313" key="2">
    <source>
        <dbReference type="Proteomes" id="UP000663859"/>
    </source>
</evidence>
<evidence type="ECO:0000313" key="1">
    <source>
        <dbReference type="EMBL" id="CAF0694375.1"/>
    </source>
</evidence>
<reference evidence="1" key="1">
    <citation type="submission" date="2021-02" db="EMBL/GenBank/DDBJ databases">
        <authorList>
            <person name="Cremers G."/>
            <person name="Picone N."/>
        </authorList>
    </citation>
    <scope>NUCLEOTIDE SEQUENCE</scope>
    <source>
        <strain evidence="1">PQ17</strain>
    </source>
</reference>
<sequence length="138" mass="15888">MSRPNVRRGEGGSKTTEPRCQLLSVELFHDITPLPEGICRTGETRISDHRSLPRSFRRCVYRSRQFLHFPLRSLLDPEANLLSQEVGQTTHNHLSCTKSSSVLLTHSGIRSCLFPFFSNRFFKRKRLSILALKTVFFP</sequence>
<gene>
    <name evidence="1" type="ORF">MPNT_160032</name>
</gene>